<proteinExistence type="predicted"/>
<comment type="caution">
    <text evidence="1">The sequence shown here is derived from an EMBL/GenBank/DDBJ whole genome shotgun (WGS) entry which is preliminary data.</text>
</comment>
<evidence type="ECO:0000313" key="1">
    <source>
        <dbReference type="EMBL" id="KAK8394340.1"/>
    </source>
</evidence>
<accession>A0AAW0U3Q6</accession>
<evidence type="ECO:0000313" key="2">
    <source>
        <dbReference type="Proteomes" id="UP001487740"/>
    </source>
</evidence>
<organism evidence="1 2">
    <name type="scientific">Scylla paramamosain</name>
    <name type="common">Mud crab</name>
    <dbReference type="NCBI Taxonomy" id="85552"/>
    <lineage>
        <taxon>Eukaryota</taxon>
        <taxon>Metazoa</taxon>
        <taxon>Ecdysozoa</taxon>
        <taxon>Arthropoda</taxon>
        <taxon>Crustacea</taxon>
        <taxon>Multicrustacea</taxon>
        <taxon>Malacostraca</taxon>
        <taxon>Eumalacostraca</taxon>
        <taxon>Eucarida</taxon>
        <taxon>Decapoda</taxon>
        <taxon>Pleocyemata</taxon>
        <taxon>Brachyura</taxon>
        <taxon>Eubrachyura</taxon>
        <taxon>Portunoidea</taxon>
        <taxon>Portunidae</taxon>
        <taxon>Portuninae</taxon>
        <taxon>Scylla</taxon>
    </lineage>
</organism>
<gene>
    <name evidence="1" type="ORF">O3P69_006505</name>
</gene>
<reference evidence="1 2" key="1">
    <citation type="submission" date="2023-03" db="EMBL/GenBank/DDBJ databases">
        <title>High-quality genome of Scylla paramamosain provides insights in environmental adaptation.</title>
        <authorList>
            <person name="Zhang L."/>
        </authorList>
    </citation>
    <scope>NUCLEOTIDE SEQUENCE [LARGE SCALE GENOMIC DNA]</scope>
    <source>
        <strain evidence="1">LZ_2023a</strain>
        <tissue evidence="1">Muscle</tissue>
    </source>
</reference>
<protein>
    <submittedName>
        <fullName evidence="1">Uncharacterized protein</fullName>
    </submittedName>
</protein>
<name>A0AAW0U3Q6_SCYPA</name>
<keyword evidence="2" id="KW-1185">Reference proteome</keyword>
<dbReference type="Proteomes" id="UP001487740">
    <property type="component" value="Unassembled WGS sequence"/>
</dbReference>
<dbReference type="EMBL" id="JARAKH010000019">
    <property type="protein sequence ID" value="KAK8394340.1"/>
    <property type="molecule type" value="Genomic_DNA"/>
</dbReference>
<dbReference type="AlphaFoldDB" id="A0AAW0U3Q6"/>
<sequence length="69" mass="7433">MILKGEDAVSAGCLGIGDFARCCGAKWFAIQSFCPKRPIRLCLWEVAVVRCSSQAQIKVAFLDPLVSSA</sequence>